<sequence length="269" mass="31083">MKARSKELVDRAIAATAAAIEIYNKPDFLYREETFAILAVAGWELILKAKWLTDHDNRVQSLYVYEPIIKKDGAKGKRQKVKLTRSGNPFTHSIDYLAKKLLESKTLDDMVWRNIQALLEMRDTSVHFYNRGNAFSLRLQEIGAASLRNFVVLVGEWFERDLSDFNFYLMPLAFIAPPACSKAILLNSEEKNFLRFIDTLESVGTQNNGRFSVTINVEVTFTRSKAKDALDVRLSKNPNAREIRFTEEQIKDRYPWDYNTLTKEWVVSI</sequence>
<feature type="domain" description="DUF3644" evidence="1">
    <location>
        <begin position="7"/>
        <end position="202"/>
    </location>
</feature>
<reference evidence="2" key="1">
    <citation type="submission" date="2018-01" db="EMBL/GenBank/DDBJ databases">
        <authorList>
            <person name="Regsiter A."/>
            <person name="William W."/>
        </authorList>
    </citation>
    <scope>NUCLEOTIDE SEQUENCE</scope>
    <source>
        <strain evidence="2">TRIP AH-1</strain>
    </source>
</reference>
<dbReference type="InterPro" id="IPR022104">
    <property type="entry name" value="DUF3644"/>
</dbReference>
<accession>A0A445N476</accession>
<dbReference type="Pfam" id="PF12358">
    <property type="entry name" value="DUF3644"/>
    <property type="match status" value="1"/>
</dbReference>
<organism evidence="2">
    <name type="scientific">uncultured Desulfobacterium sp</name>
    <dbReference type="NCBI Taxonomy" id="201089"/>
    <lineage>
        <taxon>Bacteria</taxon>
        <taxon>Pseudomonadati</taxon>
        <taxon>Thermodesulfobacteriota</taxon>
        <taxon>Desulfobacteria</taxon>
        <taxon>Desulfobacterales</taxon>
        <taxon>Desulfobacteriaceae</taxon>
        <taxon>Desulfobacterium</taxon>
        <taxon>environmental samples</taxon>
    </lineage>
</organism>
<dbReference type="AlphaFoldDB" id="A0A445N476"/>
<proteinExistence type="predicted"/>
<dbReference type="EMBL" id="OJIN01000244">
    <property type="protein sequence ID" value="SPD76486.1"/>
    <property type="molecule type" value="Genomic_DNA"/>
</dbReference>
<name>A0A445N476_9BACT</name>
<gene>
    <name evidence="2" type="ORF">PITCH_A970013</name>
</gene>
<evidence type="ECO:0000313" key="2">
    <source>
        <dbReference type="EMBL" id="SPD76486.1"/>
    </source>
</evidence>
<evidence type="ECO:0000259" key="1">
    <source>
        <dbReference type="Pfam" id="PF12358"/>
    </source>
</evidence>
<protein>
    <recommendedName>
        <fullName evidence="1">DUF3644 domain-containing protein</fullName>
    </recommendedName>
</protein>